<dbReference type="PANTHER" id="PTHR43140">
    <property type="entry name" value="TYPE-1 RESTRICTION ENZYME ECOKI SPECIFICITY PROTEIN"/>
    <property type="match status" value="1"/>
</dbReference>
<organism evidence="5 6">
    <name type="scientific">Candidatus Roizmanbacteria bacterium CG_4_9_14_0_2_um_filter_39_13</name>
    <dbReference type="NCBI Taxonomy" id="1974839"/>
    <lineage>
        <taxon>Bacteria</taxon>
        <taxon>Candidatus Roizmaniibacteriota</taxon>
    </lineage>
</organism>
<feature type="non-terminal residue" evidence="5">
    <location>
        <position position="1"/>
    </location>
</feature>
<feature type="domain" description="Type I restriction modification DNA specificity" evidence="4">
    <location>
        <begin position="4"/>
        <end position="51"/>
    </location>
</feature>
<keyword evidence="5" id="KW-0255">Endonuclease</keyword>
<dbReference type="GO" id="GO:0004519">
    <property type="term" value="F:endonuclease activity"/>
    <property type="evidence" value="ECO:0007669"/>
    <property type="project" value="UniProtKB-KW"/>
</dbReference>
<reference evidence="6" key="1">
    <citation type="submission" date="2017-09" db="EMBL/GenBank/DDBJ databases">
        <title>Depth-based differentiation of microbial function through sediment-hosted aquifers and enrichment of novel symbionts in the deep terrestrial subsurface.</title>
        <authorList>
            <person name="Probst A.J."/>
            <person name="Ladd B."/>
            <person name="Jarett J.K."/>
            <person name="Geller-Mcgrath D.E."/>
            <person name="Sieber C.M.K."/>
            <person name="Emerson J.B."/>
            <person name="Anantharaman K."/>
            <person name="Thomas B.C."/>
            <person name="Malmstrom R."/>
            <person name="Stieglmeier M."/>
            <person name="Klingl A."/>
            <person name="Woyke T."/>
            <person name="Ryan C.M."/>
            <person name="Banfield J.F."/>
        </authorList>
    </citation>
    <scope>NUCLEOTIDE SEQUENCE [LARGE SCALE GENOMIC DNA]</scope>
</reference>
<sequence>WDSTKGATISRLYNDNLKQIKIAFPKSLSEQKSIVAKLDALSAETKKLEAIYKQKLANLEELKKSILQRAFAGEL</sequence>
<dbReference type="GO" id="GO:0003677">
    <property type="term" value="F:DNA binding"/>
    <property type="evidence" value="ECO:0007669"/>
    <property type="project" value="UniProtKB-KW"/>
</dbReference>
<keyword evidence="5" id="KW-0378">Hydrolase</keyword>
<dbReference type="EMBL" id="PFSC01000068">
    <property type="protein sequence ID" value="PJC32753.1"/>
    <property type="molecule type" value="Genomic_DNA"/>
</dbReference>
<dbReference type="Gene3D" id="3.90.220.20">
    <property type="entry name" value="DNA methylase specificity domains"/>
    <property type="match status" value="1"/>
</dbReference>
<dbReference type="SUPFAM" id="SSF116734">
    <property type="entry name" value="DNA methylase specificity domain"/>
    <property type="match status" value="1"/>
</dbReference>
<evidence type="ECO:0000313" key="6">
    <source>
        <dbReference type="Proteomes" id="UP000231383"/>
    </source>
</evidence>
<keyword evidence="3" id="KW-0238">DNA-binding</keyword>
<dbReference type="Proteomes" id="UP000231383">
    <property type="component" value="Unassembled WGS sequence"/>
</dbReference>
<dbReference type="PANTHER" id="PTHR43140:SF1">
    <property type="entry name" value="TYPE I RESTRICTION ENZYME ECOKI SPECIFICITY SUBUNIT"/>
    <property type="match status" value="1"/>
</dbReference>
<evidence type="ECO:0000259" key="4">
    <source>
        <dbReference type="Pfam" id="PF01420"/>
    </source>
</evidence>
<dbReference type="InterPro" id="IPR000055">
    <property type="entry name" value="Restrct_endonuc_typeI_TRD"/>
</dbReference>
<dbReference type="InterPro" id="IPR044946">
    <property type="entry name" value="Restrct_endonuc_typeI_TRD_sf"/>
</dbReference>
<comment type="similarity">
    <text evidence="1">Belongs to the type-I restriction system S methylase family.</text>
</comment>
<evidence type="ECO:0000313" key="5">
    <source>
        <dbReference type="EMBL" id="PJC32753.1"/>
    </source>
</evidence>
<keyword evidence="5" id="KW-0540">Nuclease</keyword>
<comment type="caution">
    <text evidence="5">The sequence shown here is derived from an EMBL/GenBank/DDBJ whole genome shotgun (WGS) entry which is preliminary data.</text>
</comment>
<evidence type="ECO:0000256" key="3">
    <source>
        <dbReference type="ARBA" id="ARBA00023125"/>
    </source>
</evidence>
<dbReference type="InterPro" id="IPR051212">
    <property type="entry name" value="Type-I_RE_S_subunit"/>
</dbReference>
<name>A0A2M8F0B8_9BACT</name>
<accession>A0A2M8F0B8</accession>
<dbReference type="Pfam" id="PF01420">
    <property type="entry name" value="Methylase_S"/>
    <property type="match status" value="1"/>
</dbReference>
<protein>
    <submittedName>
        <fullName evidence="5">Restriction endonuclease subunit M</fullName>
    </submittedName>
</protein>
<proteinExistence type="inferred from homology"/>
<gene>
    <name evidence="5" type="ORF">CO051_02585</name>
</gene>
<dbReference type="GO" id="GO:0009307">
    <property type="term" value="P:DNA restriction-modification system"/>
    <property type="evidence" value="ECO:0007669"/>
    <property type="project" value="UniProtKB-KW"/>
</dbReference>
<evidence type="ECO:0000256" key="1">
    <source>
        <dbReference type="ARBA" id="ARBA00010923"/>
    </source>
</evidence>
<keyword evidence="2" id="KW-0680">Restriction system</keyword>
<dbReference type="AlphaFoldDB" id="A0A2M8F0B8"/>
<evidence type="ECO:0000256" key="2">
    <source>
        <dbReference type="ARBA" id="ARBA00022747"/>
    </source>
</evidence>